<reference evidence="1" key="1">
    <citation type="submission" date="2020-08" db="EMBL/GenBank/DDBJ databases">
        <title>Genomic Encyclopedia of Type Strains, Phase III (KMG-III): the genomes of soil and plant-associated and newly described type strains.</title>
        <authorList>
            <person name="Whitman W."/>
        </authorList>
    </citation>
    <scope>NUCLEOTIDE SEQUENCE [LARGE SCALE GENOMIC DNA]</scope>
    <source>
        <strain evidence="1">CECT 8628</strain>
    </source>
</reference>
<keyword evidence="2" id="KW-1185">Reference proteome</keyword>
<dbReference type="EMBL" id="JACHWX010000002">
    <property type="protein sequence ID" value="MBB3054350.1"/>
    <property type="molecule type" value="Genomic_DNA"/>
</dbReference>
<evidence type="ECO:0000313" key="2">
    <source>
        <dbReference type="Proteomes" id="UP000539265"/>
    </source>
</evidence>
<sequence>MKEQVKKGSLMSNYPPAKNIMCLFKLTVFKPIVFADRVH</sequence>
<evidence type="ECO:0000313" key="1">
    <source>
        <dbReference type="EMBL" id="MBB3054350.1"/>
    </source>
</evidence>
<accession>A0A839SBM1</accession>
<protein>
    <submittedName>
        <fullName evidence="1">Uncharacterized protein</fullName>
    </submittedName>
</protein>
<name>A0A839SBM1_9SPHI</name>
<comment type="caution">
    <text evidence="1">The sequence shown here is derived from an EMBL/GenBank/DDBJ whole genome shotgun (WGS) entry which is preliminary data.</text>
</comment>
<gene>
    <name evidence="1" type="ORF">FHS11_000760</name>
</gene>
<organism evidence="1 2">
    <name type="scientific">Mucilaginibacter gotjawali</name>
    <dbReference type="NCBI Taxonomy" id="1550579"/>
    <lineage>
        <taxon>Bacteria</taxon>
        <taxon>Pseudomonadati</taxon>
        <taxon>Bacteroidota</taxon>
        <taxon>Sphingobacteriia</taxon>
        <taxon>Sphingobacteriales</taxon>
        <taxon>Sphingobacteriaceae</taxon>
        <taxon>Mucilaginibacter</taxon>
    </lineage>
</organism>
<dbReference type="AlphaFoldDB" id="A0A839SBM1"/>
<dbReference type="Proteomes" id="UP000539265">
    <property type="component" value="Unassembled WGS sequence"/>
</dbReference>
<proteinExistence type="predicted"/>